<dbReference type="EMBL" id="VLTM01000149">
    <property type="protein sequence ID" value="KAA0148391.1"/>
    <property type="molecule type" value="Genomic_DNA"/>
</dbReference>
<keyword evidence="3" id="KW-0554">One-carbon metabolism</keyword>
<keyword evidence="6" id="KW-0067">ATP-binding</keyword>
<dbReference type="FunFam" id="3.40.50.300:FF:000245">
    <property type="entry name" value="C-1-tetrahydrofolate synthase, cytoplasmic"/>
    <property type="match status" value="1"/>
</dbReference>
<sequence>MAASTSSAQPFAGSAAALPAEGGAAAAAGAGTSAAFHPSVAAAAARVEYLRPVPSDIAISQAVEPLPISEVAAAAGITPEELEPHGSYQAKVSLGVLERLRDAPMGHYVVVAGINPTALGEGKSTTTLGLVQGLSAHLGRKAFACIRQPSQGPTFGIKGGAAGGGYAQVVPMEAFNLHGTGDIHAITAANNLLAAAIDTRIFHEGTQRDARLFERLTTFKDNTRGFAPVQVRRLVKLGIVPEGTTDPADCPAPAELSPEDQARFARLDIDPATITWRRVVDTCDRHLRGITVGTGPKEVKGVPRETGFDITVASEVMAVLALATSLRDMRERLGSMVVARSRAGLPVTADDLGCGGALAVLMRDAIKPTLMQSLEGSPVMVHAGPFANIAHGNSSIIADQITLRLAGKDGVVVTEAGFGADIGAEKFFNIKCRRSGLRPGACVIVATVRALKTHGGGPPVVPGQPLADEYKTENIPLLEAGCANLAKHVSNVRGFGVRPVVAINRFFTDTDAEVELLRRKALEAGAADAVECTHWSDGGKGCVALGEAVVKACEEARAEAASAEAGAGPFRFLYELDQPVRAKIEAIATRIYGAAAVEYSDLAASQIDEYERLGFGNLPICMAKTHLSLSADPSLKGVPTGFTIRVREVRASVGAGFLYPLLGEIMTIPGLPTRPGFTDVDLDFSAGGSDARIVGLF</sequence>
<dbReference type="Gene3D" id="3.10.410.10">
    <property type="entry name" value="Formyltetrahydrofolate synthetase, domain 3"/>
    <property type="match status" value="1"/>
</dbReference>
<dbReference type="Gene3D" id="3.40.50.300">
    <property type="entry name" value="P-loop containing nucleotide triphosphate hydrolases"/>
    <property type="match status" value="2"/>
</dbReference>
<dbReference type="SUPFAM" id="SSF52540">
    <property type="entry name" value="P-loop containing nucleoside triphosphate hydrolases"/>
    <property type="match status" value="1"/>
</dbReference>
<dbReference type="EC" id="6.3.4.3" evidence="2"/>
<dbReference type="GO" id="GO:0004329">
    <property type="term" value="F:formate-tetrahydrofolate ligase activity"/>
    <property type="evidence" value="ECO:0007669"/>
    <property type="project" value="UniProtKB-EC"/>
</dbReference>
<dbReference type="InterPro" id="IPR000559">
    <property type="entry name" value="Formate_THF_ligase"/>
</dbReference>
<dbReference type="CDD" id="cd00477">
    <property type="entry name" value="FTHFS"/>
    <property type="match status" value="1"/>
</dbReference>
<keyword evidence="5" id="KW-0547">Nucleotide-binding</keyword>
<name>A0A5A8CF32_CAFRO</name>
<dbReference type="HAMAP" id="MF_01543">
    <property type="entry name" value="FTHFS"/>
    <property type="match status" value="1"/>
</dbReference>
<evidence type="ECO:0000256" key="3">
    <source>
        <dbReference type="ARBA" id="ARBA00022563"/>
    </source>
</evidence>
<dbReference type="Proteomes" id="UP000325113">
    <property type="component" value="Unassembled WGS sequence"/>
</dbReference>
<dbReference type="AlphaFoldDB" id="A0A5A8CF32"/>
<accession>A0A5A8CF32</accession>
<comment type="caution">
    <text evidence="8">The sequence shown here is derived from an EMBL/GenBank/DDBJ whole genome shotgun (WGS) entry which is preliminary data.</text>
</comment>
<keyword evidence="4" id="KW-0436">Ligase</keyword>
<evidence type="ECO:0000313" key="10">
    <source>
        <dbReference type="Proteomes" id="UP000322899"/>
    </source>
</evidence>
<dbReference type="UniPathway" id="UPA00193"/>
<proteinExistence type="inferred from homology"/>
<evidence type="ECO:0000256" key="4">
    <source>
        <dbReference type="ARBA" id="ARBA00022598"/>
    </source>
</evidence>
<keyword evidence="11" id="KW-1185">Reference proteome</keyword>
<dbReference type="Proteomes" id="UP000322899">
    <property type="component" value="Unassembled WGS sequence"/>
</dbReference>
<dbReference type="FunFam" id="3.40.50.300:FF:001522">
    <property type="entry name" value="Probable MIS1-C1-tetrahydrofolate synthase, mitochondrial"/>
    <property type="match status" value="1"/>
</dbReference>
<gene>
    <name evidence="9" type="ORF">FNF27_07442</name>
    <name evidence="8" type="ORF">FNF29_04540</name>
    <name evidence="7" type="ORF">FNF31_07415</name>
</gene>
<dbReference type="Proteomes" id="UP000323011">
    <property type="component" value="Unassembled WGS sequence"/>
</dbReference>
<dbReference type="OrthoDB" id="5126881at2759"/>
<evidence type="ECO:0000256" key="5">
    <source>
        <dbReference type="ARBA" id="ARBA00022741"/>
    </source>
</evidence>
<dbReference type="OMA" id="KFWNLKC"/>
<organism evidence="8 11">
    <name type="scientific">Cafeteria roenbergensis</name>
    <name type="common">Marine flagellate</name>
    <dbReference type="NCBI Taxonomy" id="33653"/>
    <lineage>
        <taxon>Eukaryota</taxon>
        <taxon>Sar</taxon>
        <taxon>Stramenopiles</taxon>
        <taxon>Bigyra</taxon>
        <taxon>Opalozoa</taxon>
        <taxon>Bicosoecida</taxon>
        <taxon>Cafeteriaceae</taxon>
        <taxon>Cafeteria</taxon>
    </lineage>
</organism>
<evidence type="ECO:0000256" key="6">
    <source>
        <dbReference type="ARBA" id="ARBA00022840"/>
    </source>
</evidence>
<dbReference type="InterPro" id="IPR027417">
    <property type="entry name" value="P-loop_NTPase"/>
</dbReference>
<dbReference type="FunFam" id="3.10.410.10:FF:000001">
    <property type="entry name" value="Putative formate--tetrahydrofolate ligase"/>
    <property type="match status" value="1"/>
</dbReference>
<evidence type="ECO:0000313" key="8">
    <source>
        <dbReference type="EMBL" id="KAA0151616.1"/>
    </source>
</evidence>
<dbReference type="Gene3D" id="1.10.8.770">
    <property type="match status" value="1"/>
</dbReference>
<comment type="pathway">
    <text evidence="1">One-carbon metabolism; tetrahydrofolate interconversion.</text>
</comment>
<dbReference type="GO" id="GO:0035999">
    <property type="term" value="P:tetrahydrofolate interconversion"/>
    <property type="evidence" value="ECO:0007669"/>
    <property type="project" value="UniProtKB-UniPathway"/>
</dbReference>
<evidence type="ECO:0000256" key="2">
    <source>
        <dbReference type="ARBA" id="ARBA00012295"/>
    </source>
</evidence>
<dbReference type="PROSITE" id="PS00722">
    <property type="entry name" value="FTHFS_2"/>
    <property type="match status" value="1"/>
</dbReference>
<evidence type="ECO:0000313" key="11">
    <source>
        <dbReference type="Proteomes" id="UP000323011"/>
    </source>
</evidence>
<dbReference type="EMBL" id="VLTO01000085">
    <property type="protein sequence ID" value="KAA0166703.1"/>
    <property type="molecule type" value="Genomic_DNA"/>
</dbReference>
<protein>
    <recommendedName>
        <fullName evidence="2">formate--tetrahydrofolate ligase</fullName>
        <ecNumber evidence="2">6.3.4.3</ecNumber>
    </recommendedName>
</protein>
<dbReference type="InterPro" id="IPR020628">
    <property type="entry name" value="Formate_THF_ligase_CS"/>
</dbReference>
<dbReference type="EMBL" id="VLTN01000026">
    <property type="protein sequence ID" value="KAA0151616.1"/>
    <property type="molecule type" value="Genomic_DNA"/>
</dbReference>
<reference evidence="10 11" key="1">
    <citation type="submission" date="2019-07" db="EMBL/GenBank/DDBJ databases">
        <title>Genomes of Cafeteria roenbergensis.</title>
        <authorList>
            <person name="Fischer M.G."/>
            <person name="Hackl T."/>
            <person name="Roman M."/>
        </authorList>
    </citation>
    <scope>NUCLEOTIDE SEQUENCE [LARGE SCALE GENOMIC DNA]</scope>
    <source>
        <strain evidence="8 11">BVI</strain>
        <strain evidence="7 12">Cflag</strain>
        <strain evidence="9 10">E4-10P</strain>
    </source>
</reference>
<dbReference type="GO" id="GO:0005524">
    <property type="term" value="F:ATP binding"/>
    <property type="evidence" value="ECO:0007669"/>
    <property type="project" value="UniProtKB-KW"/>
</dbReference>
<dbReference type="PROSITE" id="PS00721">
    <property type="entry name" value="FTHFS_1"/>
    <property type="match status" value="1"/>
</dbReference>
<dbReference type="Pfam" id="PF01268">
    <property type="entry name" value="FTHFS"/>
    <property type="match status" value="1"/>
</dbReference>
<evidence type="ECO:0000313" key="7">
    <source>
        <dbReference type="EMBL" id="KAA0148391.1"/>
    </source>
</evidence>
<evidence type="ECO:0000256" key="1">
    <source>
        <dbReference type="ARBA" id="ARBA00004777"/>
    </source>
</evidence>
<evidence type="ECO:0000313" key="9">
    <source>
        <dbReference type="EMBL" id="KAA0166703.1"/>
    </source>
</evidence>
<evidence type="ECO:0000313" key="12">
    <source>
        <dbReference type="Proteomes" id="UP000325113"/>
    </source>
</evidence>